<reference evidence="2 3" key="1">
    <citation type="submission" date="2022-12" db="EMBL/GenBank/DDBJ databases">
        <title>Genomic features and morphological characterization of a novel Knufia sp. strain isolated from spacecraft assembly facility.</title>
        <authorList>
            <person name="Teixeira M."/>
            <person name="Chander A.M."/>
            <person name="Stajich J.E."/>
            <person name="Venkateswaran K."/>
        </authorList>
    </citation>
    <scope>NUCLEOTIDE SEQUENCE [LARGE SCALE GENOMIC DNA]</scope>
    <source>
        <strain evidence="2 3">FJI-L2-BK-P2</strain>
    </source>
</reference>
<organism evidence="2 3">
    <name type="scientific">Knufia fluminis</name>
    <dbReference type="NCBI Taxonomy" id="191047"/>
    <lineage>
        <taxon>Eukaryota</taxon>
        <taxon>Fungi</taxon>
        <taxon>Dikarya</taxon>
        <taxon>Ascomycota</taxon>
        <taxon>Pezizomycotina</taxon>
        <taxon>Eurotiomycetes</taxon>
        <taxon>Chaetothyriomycetidae</taxon>
        <taxon>Chaetothyriales</taxon>
        <taxon>Trichomeriaceae</taxon>
        <taxon>Knufia</taxon>
    </lineage>
</organism>
<accession>A0AAN8EEE5</accession>
<evidence type="ECO:0000313" key="2">
    <source>
        <dbReference type="EMBL" id="KAK5948702.1"/>
    </source>
</evidence>
<gene>
    <name evidence="2" type="ORF">OHC33_010305</name>
</gene>
<evidence type="ECO:0000256" key="1">
    <source>
        <dbReference type="SAM" id="MobiDB-lite"/>
    </source>
</evidence>
<keyword evidence="3" id="KW-1185">Reference proteome</keyword>
<protein>
    <submittedName>
        <fullName evidence="2">Uncharacterized protein</fullName>
    </submittedName>
</protein>
<feature type="compositionally biased region" description="Basic residues" evidence="1">
    <location>
        <begin position="130"/>
        <end position="142"/>
    </location>
</feature>
<feature type="compositionally biased region" description="Basic and acidic residues" evidence="1">
    <location>
        <begin position="1"/>
        <end position="13"/>
    </location>
</feature>
<dbReference type="Proteomes" id="UP001316803">
    <property type="component" value="Unassembled WGS sequence"/>
</dbReference>
<feature type="compositionally biased region" description="Basic residues" evidence="1">
    <location>
        <begin position="45"/>
        <end position="57"/>
    </location>
</feature>
<feature type="compositionally biased region" description="Basic and acidic residues" evidence="1">
    <location>
        <begin position="111"/>
        <end position="128"/>
    </location>
</feature>
<feature type="region of interest" description="Disordered" evidence="1">
    <location>
        <begin position="1"/>
        <end position="157"/>
    </location>
</feature>
<name>A0AAN8EEE5_9EURO</name>
<proteinExistence type="predicted"/>
<dbReference type="AlphaFoldDB" id="A0AAN8EEE5"/>
<dbReference type="EMBL" id="JAKLMC020000044">
    <property type="protein sequence ID" value="KAK5948702.1"/>
    <property type="molecule type" value="Genomic_DNA"/>
</dbReference>
<evidence type="ECO:0000313" key="3">
    <source>
        <dbReference type="Proteomes" id="UP001316803"/>
    </source>
</evidence>
<comment type="caution">
    <text evidence="2">The sequence shown here is derived from an EMBL/GenBank/DDBJ whole genome shotgun (WGS) entry which is preliminary data.</text>
</comment>
<feature type="compositionally biased region" description="Polar residues" evidence="1">
    <location>
        <begin position="96"/>
        <end position="110"/>
    </location>
</feature>
<sequence>MSYHRTNEQDHGSADGSQGETPSEPLDGRPERQPEAPPQFIMRAPRQRAHRRRNRRTPIRDEVAIRLAAELNLPRNRIGGGHTYHAQDDGGAGTPHINSIASNAAPNPSNHGDESRSDAKEEKEDQQKPKNNKKSAKTKTRTRTRDPRYNLPKCPLN</sequence>